<sequence>MPKHAYTPNTVTELESLNERNYEAGPAPHLELAQDPEAQPAPTPLPPFLPLLTDLTFPLGHPYFLATVTINL</sequence>
<dbReference type="EMBL" id="SAEB01000009">
    <property type="protein sequence ID" value="RVD82770.1"/>
    <property type="molecule type" value="Genomic_DNA"/>
</dbReference>
<proteinExistence type="predicted"/>
<evidence type="ECO:0000313" key="1">
    <source>
        <dbReference type="EMBL" id="RVD82770.1"/>
    </source>
</evidence>
<comment type="caution">
    <text evidence="1">The sequence shown here is derived from an EMBL/GenBank/DDBJ whole genome shotgun (WGS) entry which is preliminary data.</text>
</comment>
<organism evidence="1 2">
    <name type="scientific">Arthrobotrys flagrans</name>
    <name type="common">Nematode-trapping fungus</name>
    <name type="synonym">Trichothecium flagrans</name>
    <dbReference type="NCBI Taxonomy" id="97331"/>
    <lineage>
        <taxon>Eukaryota</taxon>
        <taxon>Fungi</taxon>
        <taxon>Dikarya</taxon>
        <taxon>Ascomycota</taxon>
        <taxon>Pezizomycotina</taxon>
        <taxon>Orbiliomycetes</taxon>
        <taxon>Orbiliales</taxon>
        <taxon>Orbiliaceae</taxon>
        <taxon>Arthrobotrys</taxon>
    </lineage>
</organism>
<accession>A0A436ZV18</accession>
<name>A0A436ZV18_ARTFL</name>
<dbReference type="RefSeq" id="XP_067488314.1">
    <property type="nucleotide sequence ID" value="XM_067636726.1"/>
</dbReference>
<reference evidence="1 2" key="1">
    <citation type="submission" date="2019-01" db="EMBL/GenBank/DDBJ databases">
        <title>Intercellular communication is required for trap formation in the nematode-trapping fungus Duddingtonia flagrans.</title>
        <authorList>
            <person name="Youssar L."/>
            <person name="Wernet V."/>
            <person name="Hensel N."/>
            <person name="Hildebrandt H.-G."/>
            <person name="Fischer R."/>
        </authorList>
    </citation>
    <scope>NUCLEOTIDE SEQUENCE [LARGE SCALE GENOMIC DNA]</scope>
    <source>
        <strain evidence="1 2">CBS H-5679</strain>
    </source>
</reference>
<evidence type="ECO:0000313" key="2">
    <source>
        <dbReference type="Proteomes" id="UP000283090"/>
    </source>
</evidence>
<dbReference type="GeneID" id="93589495"/>
<dbReference type="Proteomes" id="UP000283090">
    <property type="component" value="Unassembled WGS sequence"/>
</dbReference>
<protein>
    <submittedName>
        <fullName evidence="1">Uncharacterized protein</fullName>
    </submittedName>
</protein>
<dbReference type="VEuPathDB" id="FungiDB:DFL_007184"/>
<keyword evidence="2" id="KW-1185">Reference proteome</keyword>
<dbReference type="AlphaFoldDB" id="A0A436ZV18"/>
<gene>
    <name evidence="1" type="ORF">DFL_007184</name>
</gene>